<evidence type="ECO:0000256" key="1">
    <source>
        <dbReference type="SAM" id="Phobius"/>
    </source>
</evidence>
<protein>
    <submittedName>
        <fullName evidence="2">Uncharacterized protein</fullName>
    </submittedName>
</protein>
<dbReference type="AlphaFoldDB" id="A0A8T0UL88"/>
<feature type="transmembrane region" description="Helical" evidence="1">
    <location>
        <begin position="20"/>
        <end position="44"/>
    </location>
</feature>
<accession>A0A8T0UL88</accession>
<feature type="transmembrane region" description="Helical" evidence="1">
    <location>
        <begin position="56"/>
        <end position="79"/>
    </location>
</feature>
<reference evidence="2" key="1">
    <citation type="submission" date="2020-05" db="EMBL/GenBank/DDBJ databases">
        <title>WGS assembly of Panicum virgatum.</title>
        <authorList>
            <person name="Lovell J.T."/>
            <person name="Jenkins J."/>
            <person name="Shu S."/>
            <person name="Juenger T.E."/>
            <person name="Schmutz J."/>
        </authorList>
    </citation>
    <scope>NUCLEOTIDE SEQUENCE</scope>
    <source>
        <strain evidence="2">AP13</strain>
    </source>
</reference>
<keyword evidence="3" id="KW-1185">Reference proteome</keyword>
<dbReference type="EMBL" id="CM029041">
    <property type="protein sequence ID" value="KAG2623310.1"/>
    <property type="molecule type" value="Genomic_DNA"/>
</dbReference>
<dbReference type="Proteomes" id="UP000823388">
    <property type="component" value="Chromosome 3K"/>
</dbReference>
<sequence>MYGHYDLKKICVQLTSIISFIHYAATMSGYYAFLLLFLLLVISLKIVPLNQCCKLCFFLLTTKICTINVCVSDVLFFLLSTKKLHCKCVFFRCVFFSCYQPRNCTYKCVFSCLDMWLFACYISLEIVPVNV</sequence>
<evidence type="ECO:0000313" key="3">
    <source>
        <dbReference type="Proteomes" id="UP000823388"/>
    </source>
</evidence>
<proteinExistence type="predicted"/>
<name>A0A8T0UL88_PANVG</name>
<gene>
    <name evidence="2" type="ORF">PVAP13_3KG052500</name>
</gene>
<keyword evidence="1" id="KW-0472">Membrane</keyword>
<comment type="caution">
    <text evidence="2">The sequence shown here is derived from an EMBL/GenBank/DDBJ whole genome shotgun (WGS) entry which is preliminary data.</text>
</comment>
<organism evidence="2 3">
    <name type="scientific">Panicum virgatum</name>
    <name type="common">Blackwell switchgrass</name>
    <dbReference type="NCBI Taxonomy" id="38727"/>
    <lineage>
        <taxon>Eukaryota</taxon>
        <taxon>Viridiplantae</taxon>
        <taxon>Streptophyta</taxon>
        <taxon>Embryophyta</taxon>
        <taxon>Tracheophyta</taxon>
        <taxon>Spermatophyta</taxon>
        <taxon>Magnoliopsida</taxon>
        <taxon>Liliopsida</taxon>
        <taxon>Poales</taxon>
        <taxon>Poaceae</taxon>
        <taxon>PACMAD clade</taxon>
        <taxon>Panicoideae</taxon>
        <taxon>Panicodae</taxon>
        <taxon>Paniceae</taxon>
        <taxon>Panicinae</taxon>
        <taxon>Panicum</taxon>
        <taxon>Panicum sect. Hiantes</taxon>
    </lineage>
</organism>
<keyword evidence="1" id="KW-1133">Transmembrane helix</keyword>
<evidence type="ECO:0000313" key="2">
    <source>
        <dbReference type="EMBL" id="KAG2623310.1"/>
    </source>
</evidence>
<keyword evidence="1" id="KW-0812">Transmembrane</keyword>